<dbReference type="AlphaFoldDB" id="A0A8X7BEQ5"/>
<keyword evidence="2" id="KW-1185">Reference proteome</keyword>
<dbReference type="EMBL" id="BMAU01021387">
    <property type="protein sequence ID" value="GFY29056.1"/>
    <property type="molecule type" value="Genomic_DNA"/>
</dbReference>
<name>A0A8X7BEQ5_TRICX</name>
<gene>
    <name evidence="1" type="primary">NCL1_53719</name>
    <name evidence="1" type="ORF">TNCV_4721841</name>
</gene>
<proteinExistence type="predicted"/>
<dbReference type="Proteomes" id="UP000887159">
    <property type="component" value="Unassembled WGS sequence"/>
</dbReference>
<evidence type="ECO:0000313" key="2">
    <source>
        <dbReference type="Proteomes" id="UP000887159"/>
    </source>
</evidence>
<accession>A0A8X7BEQ5</accession>
<organism evidence="1 2">
    <name type="scientific">Trichonephila clavipes</name>
    <name type="common">Golden silk orbweaver</name>
    <name type="synonym">Nephila clavipes</name>
    <dbReference type="NCBI Taxonomy" id="2585209"/>
    <lineage>
        <taxon>Eukaryota</taxon>
        <taxon>Metazoa</taxon>
        <taxon>Ecdysozoa</taxon>
        <taxon>Arthropoda</taxon>
        <taxon>Chelicerata</taxon>
        <taxon>Arachnida</taxon>
        <taxon>Araneae</taxon>
        <taxon>Araneomorphae</taxon>
        <taxon>Entelegynae</taxon>
        <taxon>Araneoidea</taxon>
        <taxon>Nephilidae</taxon>
        <taxon>Trichonephila</taxon>
    </lineage>
</organism>
<evidence type="ECO:0000313" key="1">
    <source>
        <dbReference type="EMBL" id="GFY29056.1"/>
    </source>
</evidence>
<sequence length="73" mass="7794">MKSGILLAVGSNIFGLGWLPGMIHGDAHHLGIAAIPGNRGNGQFDGHWLALVMKHVGMRKIGELTQNRHVASM</sequence>
<protein>
    <submittedName>
        <fullName evidence="1">Uncharacterized protein</fullName>
    </submittedName>
</protein>
<reference evidence="1" key="1">
    <citation type="submission" date="2020-08" db="EMBL/GenBank/DDBJ databases">
        <title>Multicomponent nature underlies the extraordinary mechanical properties of spider dragline silk.</title>
        <authorList>
            <person name="Kono N."/>
            <person name="Nakamura H."/>
            <person name="Mori M."/>
            <person name="Yoshida Y."/>
            <person name="Ohtoshi R."/>
            <person name="Malay A.D."/>
            <person name="Moran D.A.P."/>
            <person name="Tomita M."/>
            <person name="Numata K."/>
            <person name="Arakawa K."/>
        </authorList>
    </citation>
    <scope>NUCLEOTIDE SEQUENCE</scope>
</reference>
<comment type="caution">
    <text evidence="1">The sequence shown here is derived from an EMBL/GenBank/DDBJ whole genome shotgun (WGS) entry which is preliminary data.</text>
</comment>